<dbReference type="FunFam" id="1.10.579.10:FF:000003">
    <property type="entry name" value="Deoxyribodipyrimidine photo-lyase"/>
    <property type="match status" value="1"/>
</dbReference>
<evidence type="ECO:0000313" key="11">
    <source>
        <dbReference type="Proteomes" id="UP000747399"/>
    </source>
</evidence>
<dbReference type="Pfam" id="PF03441">
    <property type="entry name" value="FAD_binding_7"/>
    <property type="match status" value="1"/>
</dbReference>
<dbReference type="Pfam" id="PF00875">
    <property type="entry name" value="DNA_photolyase"/>
    <property type="match status" value="1"/>
</dbReference>
<dbReference type="GO" id="GO:0006950">
    <property type="term" value="P:response to stress"/>
    <property type="evidence" value="ECO:0007669"/>
    <property type="project" value="UniProtKB-ARBA"/>
</dbReference>
<feature type="binding site" evidence="6">
    <location>
        <begin position="253"/>
        <end position="257"/>
    </location>
    <ligand>
        <name>FAD</name>
        <dbReference type="ChEBI" id="CHEBI:57692"/>
    </ligand>
</feature>
<accession>A0A8J4B0A3</accession>
<feature type="region of interest" description="Disordered" evidence="8">
    <location>
        <begin position="675"/>
        <end position="728"/>
    </location>
</feature>
<protein>
    <recommendedName>
        <fullName evidence="9">Photolyase/cryptochrome alpha/beta domain-containing protein</fullName>
    </recommendedName>
</protein>
<dbReference type="InterPro" id="IPR018394">
    <property type="entry name" value="DNA_photolyase_1_CS_C"/>
</dbReference>
<dbReference type="SUPFAM" id="SSF48173">
    <property type="entry name" value="Cryptochrome/photolyase FAD-binding domain"/>
    <property type="match status" value="1"/>
</dbReference>
<gene>
    <name evidence="10" type="ORF">Vafri_6995</name>
</gene>
<evidence type="ECO:0000313" key="10">
    <source>
        <dbReference type="EMBL" id="GIL50922.1"/>
    </source>
</evidence>
<evidence type="ECO:0000256" key="8">
    <source>
        <dbReference type="SAM" id="MobiDB-lite"/>
    </source>
</evidence>
<keyword evidence="4 6" id="KW-0274">FAD</keyword>
<name>A0A8J4B0A3_9CHLO</name>
<dbReference type="GO" id="GO:0032922">
    <property type="term" value="P:circadian regulation of gene expression"/>
    <property type="evidence" value="ECO:0007669"/>
    <property type="project" value="TreeGrafter"/>
</dbReference>
<evidence type="ECO:0000256" key="2">
    <source>
        <dbReference type="ARBA" id="ARBA00005862"/>
    </source>
</evidence>
<comment type="similarity">
    <text evidence="2">Belongs to the DNA photolyase class-1 family.</text>
</comment>
<keyword evidence="11" id="KW-1185">Reference proteome</keyword>
<feature type="region of interest" description="Disordered" evidence="8">
    <location>
        <begin position="851"/>
        <end position="1171"/>
    </location>
</feature>
<dbReference type="GO" id="GO:0003677">
    <property type="term" value="F:DNA binding"/>
    <property type="evidence" value="ECO:0007669"/>
    <property type="project" value="TreeGrafter"/>
</dbReference>
<dbReference type="InterPro" id="IPR036155">
    <property type="entry name" value="Crypto/Photolyase_N_sf"/>
</dbReference>
<dbReference type="Gene3D" id="1.10.579.10">
    <property type="entry name" value="DNA Cyclobutane Dipyrimidine Photolyase, subunit A, domain 3"/>
    <property type="match status" value="1"/>
</dbReference>
<dbReference type="GO" id="GO:0071949">
    <property type="term" value="F:FAD binding"/>
    <property type="evidence" value="ECO:0007669"/>
    <property type="project" value="TreeGrafter"/>
</dbReference>
<dbReference type="GO" id="GO:0043153">
    <property type="term" value="P:entrainment of circadian clock by photoperiod"/>
    <property type="evidence" value="ECO:0007669"/>
    <property type="project" value="TreeGrafter"/>
</dbReference>
<feature type="compositionally biased region" description="Acidic residues" evidence="8">
    <location>
        <begin position="968"/>
        <end position="979"/>
    </location>
</feature>
<dbReference type="InterPro" id="IPR005101">
    <property type="entry name" value="Cryptochr/Photolyase_FAD-bd"/>
</dbReference>
<feature type="compositionally biased region" description="Low complexity" evidence="8">
    <location>
        <begin position="862"/>
        <end position="871"/>
    </location>
</feature>
<dbReference type="PRINTS" id="PR00147">
    <property type="entry name" value="DNAPHOTLYASE"/>
</dbReference>
<dbReference type="SUPFAM" id="SSF52425">
    <property type="entry name" value="Cryptochrome/photolyase, N-terminal domain"/>
    <property type="match status" value="1"/>
</dbReference>
<dbReference type="InterPro" id="IPR006050">
    <property type="entry name" value="DNA_photolyase_N"/>
</dbReference>
<feature type="region of interest" description="Disordered" evidence="8">
    <location>
        <begin position="570"/>
        <end position="626"/>
    </location>
</feature>
<dbReference type="InterPro" id="IPR002081">
    <property type="entry name" value="Cryptochrome/DNA_photolyase_1"/>
</dbReference>
<keyword evidence="3 6" id="KW-0285">Flavoprotein</keyword>
<keyword evidence="5" id="KW-0157">Chromophore</keyword>
<proteinExistence type="inferred from homology"/>
<evidence type="ECO:0000256" key="5">
    <source>
        <dbReference type="ARBA" id="ARBA00022991"/>
    </source>
</evidence>
<feature type="site" description="Electron transfer via tryptophanyl radical" evidence="7">
    <location>
        <position position="329"/>
    </location>
</feature>
<dbReference type="PROSITE" id="PS00394">
    <property type="entry name" value="DNA_PHOTOLYASES_1_1"/>
    <property type="match status" value="1"/>
</dbReference>
<dbReference type="Gene3D" id="1.25.40.80">
    <property type="match status" value="1"/>
</dbReference>
<dbReference type="AlphaFoldDB" id="A0A8J4B0A3"/>
<evidence type="ECO:0000256" key="7">
    <source>
        <dbReference type="PIRSR" id="PIRSR602081-2"/>
    </source>
</evidence>
<feature type="compositionally biased region" description="Basic and acidic residues" evidence="8">
    <location>
        <begin position="900"/>
        <end position="916"/>
    </location>
</feature>
<feature type="region of interest" description="Disordered" evidence="8">
    <location>
        <begin position="524"/>
        <end position="557"/>
    </location>
</feature>
<feature type="compositionally biased region" description="Low complexity" evidence="8">
    <location>
        <begin position="993"/>
        <end position="1005"/>
    </location>
</feature>
<dbReference type="GO" id="GO:0005737">
    <property type="term" value="C:cytoplasm"/>
    <property type="evidence" value="ECO:0007669"/>
    <property type="project" value="TreeGrafter"/>
</dbReference>
<evidence type="ECO:0000256" key="3">
    <source>
        <dbReference type="ARBA" id="ARBA00022630"/>
    </source>
</evidence>
<feature type="compositionally biased region" description="Low complexity" evidence="8">
    <location>
        <begin position="1016"/>
        <end position="1031"/>
    </location>
</feature>
<feature type="compositionally biased region" description="Polar residues" evidence="8">
    <location>
        <begin position="547"/>
        <end position="557"/>
    </location>
</feature>
<dbReference type="PANTHER" id="PTHR11455:SF18">
    <property type="entry name" value="SI:CH1073-390K14.1"/>
    <property type="match status" value="1"/>
</dbReference>
<dbReference type="Proteomes" id="UP000747399">
    <property type="component" value="Unassembled WGS sequence"/>
</dbReference>
<feature type="site" description="Electron transfer via tryptophanyl radical" evidence="7">
    <location>
        <position position="382"/>
    </location>
</feature>
<evidence type="ECO:0000256" key="6">
    <source>
        <dbReference type="PIRSR" id="PIRSR602081-1"/>
    </source>
</evidence>
<comment type="cofactor">
    <cofactor evidence="6">
        <name>FAD</name>
        <dbReference type="ChEBI" id="CHEBI:57692"/>
    </cofactor>
    <text evidence="6">Binds 1 FAD per subunit.</text>
</comment>
<organism evidence="10 11">
    <name type="scientific">Volvox africanus</name>
    <dbReference type="NCBI Taxonomy" id="51714"/>
    <lineage>
        <taxon>Eukaryota</taxon>
        <taxon>Viridiplantae</taxon>
        <taxon>Chlorophyta</taxon>
        <taxon>core chlorophytes</taxon>
        <taxon>Chlorophyceae</taxon>
        <taxon>CS clade</taxon>
        <taxon>Chlamydomonadales</taxon>
        <taxon>Volvocaceae</taxon>
        <taxon>Volvox</taxon>
    </lineage>
</organism>
<evidence type="ECO:0000256" key="4">
    <source>
        <dbReference type="ARBA" id="ARBA00022827"/>
    </source>
</evidence>
<comment type="caution">
    <text evidence="10">The sequence shown here is derived from an EMBL/GenBank/DDBJ whole genome shotgun (WGS) entry which is preliminary data.</text>
</comment>
<feature type="compositionally biased region" description="Gly residues" evidence="8">
    <location>
        <begin position="576"/>
        <end position="595"/>
    </location>
</feature>
<feature type="binding site" evidence="6">
    <location>
        <position position="295"/>
    </location>
    <ligand>
        <name>FAD</name>
        <dbReference type="ChEBI" id="CHEBI:57692"/>
    </ligand>
</feature>
<dbReference type="PROSITE" id="PS00691">
    <property type="entry name" value="DNA_PHOTOLYASES_1_2"/>
    <property type="match status" value="1"/>
</dbReference>
<feature type="site" description="Electron transfer via tryptophanyl radical" evidence="7">
    <location>
        <position position="405"/>
    </location>
</feature>
<feature type="binding site" evidence="6">
    <location>
        <begin position="395"/>
        <end position="397"/>
    </location>
    <ligand>
        <name>FAD</name>
        <dbReference type="ChEBI" id="CHEBI:57692"/>
    </ligand>
</feature>
<reference evidence="10" key="1">
    <citation type="journal article" date="2021" name="Proc. Natl. Acad. Sci. U.S.A.">
        <title>Three genomes in the algal genus Volvox reveal the fate of a haploid sex-determining region after a transition to homothallism.</title>
        <authorList>
            <person name="Yamamoto K."/>
            <person name="Hamaji T."/>
            <person name="Kawai-Toyooka H."/>
            <person name="Matsuzaki R."/>
            <person name="Takahashi F."/>
            <person name="Nishimura Y."/>
            <person name="Kawachi M."/>
            <person name="Noguchi H."/>
            <person name="Minakuchi Y."/>
            <person name="Umen J.G."/>
            <person name="Toyoda A."/>
            <person name="Nozaki H."/>
        </authorList>
    </citation>
    <scope>NUCLEOTIDE SEQUENCE</scope>
    <source>
        <strain evidence="10">NIES-3780</strain>
    </source>
</reference>
<evidence type="ECO:0000256" key="1">
    <source>
        <dbReference type="ARBA" id="ARBA00001932"/>
    </source>
</evidence>
<feature type="domain" description="Photolyase/cryptochrome alpha/beta" evidence="9">
    <location>
        <begin position="14"/>
        <end position="144"/>
    </location>
</feature>
<dbReference type="PROSITE" id="PS51645">
    <property type="entry name" value="PHR_CRY_ALPHA_BETA"/>
    <property type="match status" value="1"/>
</dbReference>
<dbReference type="GO" id="GO:0003904">
    <property type="term" value="F:deoxyribodipyrimidine photo-lyase activity"/>
    <property type="evidence" value="ECO:0007669"/>
    <property type="project" value="TreeGrafter"/>
</dbReference>
<dbReference type="EMBL" id="BNCO01000010">
    <property type="protein sequence ID" value="GIL50922.1"/>
    <property type="molecule type" value="Genomic_DNA"/>
</dbReference>
<dbReference type="InterPro" id="IPR036134">
    <property type="entry name" value="Crypto/Photolyase_FAD-like_sf"/>
</dbReference>
<dbReference type="PANTHER" id="PTHR11455">
    <property type="entry name" value="CRYPTOCHROME"/>
    <property type="match status" value="1"/>
</dbReference>
<evidence type="ECO:0000259" key="9">
    <source>
        <dbReference type="PROSITE" id="PS51645"/>
    </source>
</evidence>
<feature type="compositionally biased region" description="Basic and acidic residues" evidence="8">
    <location>
        <begin position="1035"/>
        <end position="1055"/>
    </location>
</feature>
<comment type="cofactor">
    <cofactor evidence="1">
        <name>(6R)-5,10-methylene-5,6,7,8-tetrahydrofolate</name>
        <dbReference type="ChEBI" id="CHEBI:15636"/>
    </cofactor>
</comment>
<dbReference type="GO" id="GO:0006139">
    <property type="term" value="P:nucleobase-containing compound metabolic process"/>
    <property type="evidence" value="ECO:0007669"/>
    <property type="project" value="UniProtKB-ARBA"/>
</dbReference>
<dbReference type="Gene3D" id="3.40.50.620">
    <property type="entry name" value="HUPs"/>
    <property type="match status" value="1"/>
</dbReference>
<sequence length="1171" mass="125526">MEPLAQYPANYEFRTAIMWFRRDLRVDDNPALVAALSASANVIPVFVWAPEEEGQFQPGRCSRWWTKHSLIDLQQALAALGSRLIIRRSTDSTAALLKVVAEVGAEAVFFNHLYDPISLMRDHDCKRGLTAAGVSHRTFNGDMLYEPWEILDSNKQPYSTFDDFWNSVRAMPVPPPFPVAAPAAMPPVLAAVPSLTVTEVDWFFTAEQEASSDQLKFKWKPGVGGAITELERFVMERLHAFEHDRAKVDRDSTSRLSPWVHIGSISVRYIFYRIRQCQAEWLAIGVDRTRSCDDFLQQVGYREYSRYLSFHFPFIHERSLLRHLRACPWRIDQQAFKAWRQGQTGYPIVDAAMRQLWSSGWCHNRARVVAASFLVKDLLLPWQWGLKHYWDAQIDADLECDALGWQYVSGGMSDAHPFSYMMDLEKEARRFDPDGEYVRRWLPVLSRLPTEHIHAPWKASPQVLAAADVELGCNYPLPIISRNDAHANVEYACAVLEKCVVAQSSESSGRYPYRAPTFPMAAAGAGASSGANPTGVRGGGAGGAVTQDGSAPQSQQNQNVYVSGSIATPQELQQTDGGGGGEGDEGGWASGGGSGAVNDGGYPRKDLRSGSAAGGAGSGPGAPASAPVSQVVAAAMGPPPAKAAAQQAPPLAAPGGGVYYHPGDAAGQQLLQRILQQQQQRRTHVNAARQPDGSGTDLPPPNYRSQLPQEQQQQHAGQGMAPGAAAATAAGFDRPEAAAAAAVAAAAAAAAATAWAGQMDAGDADDEAVALWQQQQMLQGGTAAYAFEQAMQMLLARRRMVDGVSNISGDGGDGPDSLALDDTNSEEVVSNTVNLNVTAFTGASCHRDQMGTARGARKRGRMASTAAAAAARGDKRRGAVDEDDDGEGAGEPAGCFPLRSEGDEADPIHGRQDPEFKGCAFRRRPAVCGGGVGGSESPEGDDDTDMACSGEGEAEVEEGGSPQREQVEEREDEEDEGDMEGLTPQGGVADMAEGSSGSPSSEGNGCTPGTDDPPRLHQSCQQQLLHQYQHQMPCRRLEFKDSQPRECDKMEEDRIAGPVPRSPSPSPLAHGQSHQHCHRHQNPCSSVPPREERPGLGQQHGGAFVTSGAGTSGGIPSSPFSPRCRNVPSSREVPDTDMACAMPAPTLPGAVEGLGLHKRRRSGSAGSVDCD</sequence>
<dbReference type="InterPro" id="IPR014729">
    <property type="entry name" value="Rossmann-like_a/b/a_fold"/>
</dbReference>
<feature type="compositionally biased region" description="Low complexity" evidence="8">
    <location>
        <begin position="709"/>
        <end position="728"/>
    </location>
</feature>
<dbReference type="GO" id="GO:0005634">
    <property type="term" value="C:nucleus"/>
    <property type="evidence" value="ECO:0007669"/>
    <property type="project" value="TreeGrafter"/>
</dbReference>